<evidence type="ECO:0000313" key="2">
    <source>
        <dbReference type="EMBL" id="BDX05840.1"/>
    </source>
</evidence>
<dbReference type="NCBIfam" id="TIGR02292">
    <property type="entry name" value="ygfB_yecA"/>
    <property type="match status" value="1"/>
</dbReference>
<proteinExistence type="inferred from homology"/>
<evidence type="ECO:0000313" key="3">
    <source>
        <dbReference type="Proteomes" id="UP001333710"/>
    </source>
</evidence>
<dbReference type="InterPro" id="IPR036255">
    <property type="entry name" value="YgfB-like_sf"/>
</dbReference>
<accession>A0AA48KTW7</accession>
<comment type="similarity">
    <text evidence="1">Belongs to the UPF0149 family.</text>
</comment>
<dbReference type="EMBL" id="AP027272">
    <property type="protein sequence ID" value="BDX05840.1"/>
    <property type="molecule type" value="Genomic_DNA"/>
</dbReference>
<dbReference type="GO" id="GO:0005829">
    <property type="term" value="C:cytosol"/>
    <property type="evidence" value="ECO:0007669"/>
    <property type="project" value="TreeGrafter"/>
</dbReference>
<evidence type="ECO:0000256" key="1">
    <source>
        <dbReference type="ARBA" id="ARBA00038308"/>
    </source>
</evidence>
<sequence>MSDKELSFEQIANELLANKVSSDPAELHGILCGMVSGGMSLDNQDWINSLSDFINTGEKFPAEIETLIFQVFEASCTQLLDGEFSFQLLLPEDAAPISERAQSLISWVQGFLLGFGVQQEGQHSLSDEVKEALSDFAEIARMESDMPESEESEQALFEVEEYVRISAMLCFGELGKTGETDLSSFRTIH</sequence>
<dbReference type="RefSeq" id="WP_338291839.1">
    <property type="nucleotide sequence ID" value="NZ_AP027272.1"/>
</dbReference>
<dbReference type="KEGG" id="pmaw:MACH26_13610"/>
<dbReference type="InterPro" id="IPR011978">
    <property type="entry name" value="YgfB-like"/>
</dbReference>
<dbReference type="Gene3D" id="1.20.120.740">
    <property type="entry name" value="YgfB uncharacterised protein family UPF0149, PF03695"/>
    <property type="match status" value="1"/>
</dbReference>
<dbReference type="Proteomes" id="UP001333710">
    <property type="component" value="Chromosome"/>
</dbReference>
<evidence type="ECO:0008006" key="4">
    <source>
        <dbReference type="Google" id="ProtNLM"/>
    </source>
</evidence>
<dbReference type="SUPFAM" id="SSF101327">
    <property type="entry name" value="YgfB-like"/>
    <property type="match status" value="1"/>
</dbReference>
<gene>
    <name evidence="2" type="ORF">MACH26_13610</name>
</gene>
<keyword evidence="3" id="KW-1185">Reference proteome</keyword>
<dbReference type="PANTHER" id="PTHR37528">
    <property type="entry name" value="UPF0149 PROTEIN YGFB"/>
    <property type="match status" value="1"/>
</dbReference>
<name>A0AA48KTW7_9ALTE</name>
<organism evidence="2 3">
    <name type="scientific">Planctobacterium marinum</name>
    <dbReference type="NCBI Taxonomy" id="1631968"/>
    <lineage>
        <taxon>Bacteria</taxon>
        <taxon>Pseudomonadati</taxon>
        <taxon>Pseudomonadota</taxon>
        <taxon>Gammaproteobacteria</taxon>
        <taxon>Alteromonadales</taxon>
        <taxon>Alteromonadaceae</taxon>
        <taxon>Planctobacterium</taxon>
    </lineage>
</organism>
<dbReference type="PANTHER" id="PTHR37528:SF1">
    <property type="entry name" value="UPF0149 PROTEIN YGFB"/>
    <property type="match status" value="1"/>
</dbReference>
<dbReference type="Pfam" id="PF03695">
    <property type="entry name" value="UPF0149"/>
    <property type="match status" value="1"/>
</dbReference>
<dbReference type="AlphaFoldDB" id="A0AA48KTW7"/>
<protein>
    <recommendedName>
        <fullName evidence="4">YecA family protein</fullName>
    </recommendedName>
</protein>
<reference evidence="2" key="1">
    <citation type="submission" date="2023-01" db="EMBL/GenBank/DDBJ databases">
        <title>Complete genome sequence of Planctobacterium marinum strain Dej080120_11.</title>
        <authorList>
            <person name="Ueki S."/>
            <person name="Maruyama F."/>
        </authorList>
    </citation>
    <scope>NUCLEOTIDE SEQUENCE</scope>
    <source>
        <strain evidence="2">Dej080120_11</strain>
    </source>
</reference>